<dbReference type="PANTHER" id="PTHR47338">
    <property type="entry name" value="ZN(II)2CYS6 TRANSCRIPTION FACTOR (EUROFUNG)-RELATED"/>
    <property type="match status" value="1"/>
</dbReference>
<evidence type="ECO:0000256" key="1">
    <source>
        <dbReference type="ARBA" id="ARBA00004123"/>
    </source>
</evidence>
<dbReference type="EMBL" id="VCHE01000125">
    <property type="protein sequence ID" value="KAB2570708.1"/>
    <property type="molecule type" value="Genomic_DNA"/>
</dbReference>
<dbReference type="GO" id="GO:0046872">
    <property type="term" value="F:metal ion binding"/>
    <property type="evidence" value="ECO:0007669"/>
    <property type="project" value="UniProtKB-KW"/>
</dbReference>
<evidence type="ECO:0008006" key="8">
    <source>
        <dbReference type="Google" id="ProtNLM"/>
    </source>
</evidence>
<reference evidence="6 7" key="1">
    <citation type="journal article" date="2019" name="Sci. Rep.">
        <title>A multi-omics analysis of the grapevine pathogen Lasiodiplodia theobromae reveals that temperature affects the expression of virulence- and pathogenicity-related genes.</title>
        <authorList>
            <person name="Felix C."/>
            <person name="Meneses R."/>
            <person name="Goncalves M.F.M."/>
            <person name="Tilleman L."/>
            <person name="Duarte A.S."/>
            <person name="Jorrin-Novo J.V."/>
            <person name="Van de Peer Y."/>
            <person name="Deforce D."/>
            <person name="Van Nieuwerburgh F."/>
            <person name="Esteves A.C."/>
            <person name="Alves A."/>
        </authorList>
    </citation>
    <scope>NUCLEOTIDE SEQUENCE [LARGE SCALE GENOMIC DNA]</scope>
    <source>
        <strain evidence="6 7">LA-SOL3</strain>
    </source>
</reference>
<protein>
    <recommendedName>
        <fullName evidence="8">Transcription factor domain-containing protein</fullName>
    </recommendedName>
</protein>
<evidence type="ECO:0000313" key="6">
    <source>
        <dbReference type="EMBL" id="KAB2570708.1"/>
    </source>
</evidence>
<keyword evidence="7" id="KW-1185">Reference proteome</keyword>
<evidence type="ECO:0000256" key="5">
    <source>
        <dbReference type="ARBA" id="ARBA00023242"/>
    </source>
</evidence>
<keyword evidence="4" id="KW-0804">Transcription</keyword>
<evidence type="ECO:0000256" key="4">
    <source>
        <dbReference type="ARBA" id="ARBA00023163"/>
    </source>
</evidence>
<dbReference type="InterPro" id="IPR050815">
    <property type="entry name" value="TF_fung"/>
</dbReference>
<dbReference type="AlphaFoldDB" id="A0A5N5CZA3"/>
<keyword evidence="2" id="KW-0479">Metal-binding</keyword>
<dbReference type="PANTHER" id="PTHR47338:SF5">
    <property type="entry name" value="ZN(II)2CYS6 TRANSCRIPTION FACTOR (EUROFUNG)"/>
    <property type="match status" value="1"/>
</dbReference>
<dbReference type="OrthoDB" id="3362851at2759"/>
<dbReference type="CDD" id="cd12148">
    <property type="entry name" value="fungal_TF_MHR"/>
    <property type="match status" value="1"/>
</dbReference>
<sequence>MAVFAVSSRFAVVPPPFTPADFAQRAETFGKSTKLSIDEIKASFLLCVHAMSNPLDWNAIAEVGRVMRMADLYDTLRPREFEFDGTGGDGQDGDASDCDAEEWKSVWWSIYSLDTCCTTLAVTSPASAAQSPPGRIELPSLSVSDFTESLRASTEAITGGLHPLPSTSCIKNWEIMSDTFTRYSCCNRNFYFGACHVMRAATELRSRIRLERNERVLQNLLQDFESECAAAVLALPSWVSNPMRNFAAGEAEKEHRSRLDTLLLFRCASMLVTVVNAQVSVRASSLPDSTGVAQTHWQRVMSKAGEVVQVVQNWRPEYFDCVDPMCSYIVYLTAGTLVIDCRIQRSGGVESVQSHSSGHLDLLTLFLDRVGRYWEVGRFLGDSLRDLKKSSLIPTTYEAAIELMSQFLHPMGTQALSGSRRADHNTHQSFVDNITLDNFELEALVGNTELDSDILGALAPDGDFVSEWREDIML</sequence>
<gene>
    <name evidence="6" type="ORF">DBV05_g10619</name>
</gene>
<dbReference type="Proteomes" id="UP000325902">
    <property type="component" value="Unassembled WGS sequence"/>
</dbReference>
<accession>A0A5N5CZA3</accession>
<evidence type="ECO:0000256" key="2">
    <source>
        <dbReference type="ARBA" id="ARBA00022723"/>
    </source>
</evidence>
<dbReference type="GO" id="GO:0000981">
    <property type="term" value="F:DNA-binding transcription factor activity, RNA polymerase II-specific"/>
    <property type="evidence" value="ECO:0007669"/>
    <property type="project" value="InterPro"/>
</dbReference>
<evidence type="ECO:0000256" key="3">
    <source>
        <dbReference type="ARBA" id="ARBA00023015"/>
    </source>
</evidence>
<evidence type="ECO:0000313" key="7">
    <source>
        <dbReference type="Proteomes" id="UP000325902"/>
    </source>
</evidence>
<proteinExistence type="predicted"/>
<comment type="subcellular location">
    <subcellularLocation>
        <location evidence="1">Nucleus</location>
    </subcellularLocation>
</comment>
<keyword evidence="3" id="KW-0805">Transcription regulation</keyword>
<keyword evidence="5" id="KW-0539">Nucleus</keyword>
<comment type="caution">
    <text evidence="6">The sequence shown here is derived from an EMBL/GenBank/DDBJ whole genome shotgun (WGS) entry which is preliminary data.</text>
</comment>
<organism evidence="6 7">
    <name type="scientific">Lasiodiplodia theobromae</name>
    <dbReference type="NCBI Taxonomy" id="45133"/>
    <lineage>
        <taxon>Eukaryota</taxon>
        <taxon>Fungi</taxon>
        <taxon>Dikarya</taxon>
        <taxon>Ascomycota</taxon>
        <taxon>Pezizomycotina</taxon>
        <taxon>Dothideomycetes</taxon>
        <taxon>Dothideomycetes incertae sedis</taxon>
        <taxon>Botryosphaeriales</taxon>
        <taxon>Botryosphaeriaceae</taxon>
        <taxon>Lasiodiplodia</taxon>
    </lineage>
</organism>
<dbReference type="GO" id="GO:0005634">
    <property type="term" value="C:nucleus"/>
    <property type="evidence" value="ECO:0007669"/>
    <property type="project" value="UniProtKB-SubCell"/>
</dbReference>
<name>A0A5N5CZA3_9PEZI</name>